<dbReference type="AlphaFoldDB" id="A0AAD6QGY5"/>
<reference evidence="1" key="1">
    <citation type="journal article" date="2023" name="Mol. Ecol. Resour.">
        <title>Chromosome-level genome assembly of a triploid poplar Populus alba 'Berolinensis'.</title>
        <authorList>
            <person name="Chen S."/>
            <person name="Yu Y."/>
            <person name="Wang X."/>
            <person name="Wang S."/>
            <person name="Zhang T."/>
            <person name="Zhou Y."/>
            <person name="He R."/>
            <person name="Meng N."/>
            <person name="Wang Y."/>
            <person name="Liu W."/>
            <person name="Liu Z."/>
            <person name="Liu J."/>
            <person name="Guo Q."/>
            <person name="Huang H."/>
            <person name="Sederoff R.R."/>
            <person name="Wang G."/>
            <person name="Qu G."/>
            <person name="Chen S."/>
        </authorList>
    </citation>
    <scope>NUCLEOTIDE SEQUENCE</scope>
    <source>
        <strain evidence="1">SC-2020</strain>
    </source>
</reference>
<comment type="caution">
    <text evidence="1">The sequence shown here is derived from an EMBL/GenBank/DDBJ whole genome shotgun (WGS) entry which is preliminary data.</text>
</comment>
<gene>
    <name evidence="1" type="ORF">NC653_018636</name>
</gene>
<sequence length="194" mass="21906">MSNDNRIGHTNGNFNVGLHLTKAKMDRILPAEQIKSCLWTKLACGLFLIGESGTYKSLTSLDDELLGSENFLLTTYMSRIFPCSNQGEDPHKHLKEFHVVYLTMKFVNLNTKKVYVRSHIGSEHPEPELEPYKCMLTLTSKTRFGVIRGCQEQNREGDLGGTPGFRWTKRPKADNILLVRRGVTFGIRAEDGSS</sequence>
<keyword evidence="2" id="KW-1185">Reference proteome</keyword>
<name>A0AAD6QGY5_9ROSI</name>
<accession>A0AAD6QGY5</accession>
<protein>
    <submittedName>
        <fullName evidence="1">Uncharacterized protein</fullName>
    </submittedName>
</protein>
<organism evidence="1 2">
    <name type="scientific">Populus alba x Populus x berolinensis</name>
    <dbReference type="NCBI Taxonomy" id="444605"/>
    <lineage>
        <taxon>Eukaryota</taxon>
        <taxon>Viridiplantae</taxon>
        <taxon>Streptophyta</taxon>
        <taxon>Embryophyta</taxon>
        <taxon>Tracheophyta</taxon>
        <taxon>Spermatophyta</taxon>
        <taxon>Magnoliopsida</taxon>
        <taxon>eudicotyledons</taxon>
        <taxon>Gunneridae</taxon>
        <taxon>Pentapetalae</taxon>
        <taxon>rosids</taxon>
        <taxon>fabids</taxon>
        <taxon>Malpighiales</taxon>
        <taxon>Salicaceae</taxon>
        <taxon>Saliceae</taxon>
        <taxon>Populus</taxon>
    </lineage>
</organism>
<dbReference type="EMBL" id="JAQIZT010000007">
    <property type="protein sequence ID" value="KAJ6990159.1"/>
    <property type="molecule type" value="Genomic_DNA"/>
</dbReference>
<evidence type="ECO:0000313" key="1">
    <source>
        <dbReference type="EMBL" id="KAJ6990159.1"/>
    </source>
</evidence>
<proteinExistence type="predicted"/>
<evidence type="ECO:0000313" key="2">
    <source>
        <dbReference type="Proteomes" id="UP001164929"/>
    </source>
</evidence>
<dbReference type="Proteomes" id="UP001164929">
    <property type="component" value="Chromosome 7"/>
</dbReference>